<evidence type="ECO:0000256" key="5">
    <source>
        <dbReference type="ARBA" id="ARBA00023180"/>
    </source>
</evidence>
<dbReference type="PANTHER" id="PTHR10009:SF7">
    <property type="entry name" value="GH10609P-RELATED"/>
    <property type="match status" value="1"/>
</dbReference>
<sequence>MKTLENPGLLPLVILCDTVFSKQEFTTVYKWKQLEFDYPSALEREQAIQNGNFDPAKLVPIDVDVYYARHFVDNKMFITIPRNKPATPASLGTISGKKINENPVITPYPNWDWHLNPESCNKNRIVSVFRVMVDECSRLWVLDTGVLGTRMVCPPQLLVFDLKSDTLINKYEFPSNQYDLRSMMVTPIVEVLDRTRFCRNTFVYIADCQAFALIVYDFNANKSWRIIDKTMFPYPTYGTYTILDDRFELMDGILGMSLSPISDGIERKLFYHAASSPTENWVYTAHLRNESLFSVDQPKLFHTLNGQRKTQSFAEAIDSNGILYYGLVEDIKIACFNTKSGYYGNDGWATDIVADNPVRFQFPSGMKISKNKRQEDELWILTSRFQKLLTGSLKTDEVNFRILAVKIDNLIPGTRCQPTNKTNEDDVYNVFIHIYNSNQNV</sequence>
<accession>A0ABM5KNA3</accession>
<dbReference type="InterPro" id="IPR011042">
    <property type="entry name" value="6-blade_b-propeller_TolB-like"/>
</dbReference>
<evidence type="ECO:0000313" key="6">
    <source>
        <dbReference type="EnsemblMetazoa" id="XP_050511653.1"/>
    </source>
</evidence>
<dbReference type="EnsemblMetazoa" id="XM_050655696.1">
    <property type="protein sequence ID" value="XP_050511653.1"/>
    <property type="gene ID" value="LOC126887829"/>
</dbReference>
<keyword evidence="7" id="KW-1185">Reference proteome</keyword>
<proteinExistence type="inferred from homology"/>
<dbReference type="Gene3D" id="2.120.10.30">
    <property type="entry name" value="TolB, C-terminal domain"/>
    <property type="match status" value="1"/>
</dbReference>
<name>A0ABM5KNA3_DIAVI</name>
<dbReference type="Pfam" id="PF03022">
    <property type="entry name" value="MRJP"/>
    <property type="match status" value="1"/>
</dbReference>
<dbReference type="RefSeq" id="XP_050511653.1">
    <property type="nucleotide sequence ID" value="XM_050655696.1"/>
</dbReference>
<comment type="subcellular location">
    <subcellularLocation>
        <location evidence="1">Secreted</location>
    </subcellularLocation>
</comment>
<dbReference type="PRINTS" id="PR01366">
    <property type="entry name" value="ROYALJELLY"/>
</dbReference>
<protein>
    <recommendedName>
        <fullName evidence="8">Protein yellow-like</fullName>
    </recommendedName>
</protein>
<keyword evidence="5" id="KW-0325">Glycoprotein</keyword>
<evidence type="ECO:0000256" key="4">
    <source>
        <dbReference type="ARBA" id="ARBA00022729"/>
    </source>
</evidence>
<dbReference type="GeneID" id="126887829"/>
<organism evidence="6 7">
    <name type="scientific">Diabrotica virgifera virgifera</name>
    <name type="common">western corn rootworm</name>
    <dbReference type="NCBI Taxonomy" id="50390"/>
    <lineage>
        <taxon>Eukaryota</taxon>
        <taxon>Metazoa</taxon>
        <taxon>Ecdysozoa</taxon>
        <taxon>Arthropoda</taxon>
        <taxon>Hexapoda</taxon>
        <taxon>Insecta</taxon>
        <taxon>Pterygota</taxon>
        <taxon>Neoptera</taxon>
        <taxon>Endopterygota</taxon>
        <taxon>Coleoptera</taxon>
        <taxon>Polyphaga</taxon>
        <taxon>Cucujiformia</taxon>
        <taxon>Chrysomeloidea</taxon>
        <taxon>Chrysomelidae</taxon>
        <taxon>Galerucinae</taxon>
        <taxon>Diabroticina</taxon>
        <taxon>Diabroticites</taxon>
        <taxon>Diabrotica</taxon>
    </lineage>
</organism>
<evidence type="ECO:0000256" key="1">
    <source>
        <dbReference type="ARBA" id="ARBA00004613"/>
    </source>
</evidence>
<comment type="similarity">
    <text evidence="2">Belongs to the major royal jelly protein family.</text>
</comment>
<evidence type="ECO:0000313" key="7">
    <source>
        <dbReference type="Proteomes" id="UP001652700"/>
    </source>
</evidence>
<keyword evidence="4" id="KW-0732">Signal</keyword>
<dbReference type="PANTHER" id="PTHR10009">
    <property type="entry name" value="PROTEIN YELLOW-RELATED"/>
    <property type="match status" value="1"/>
</dbReference>
<evidence type="ECO:0000256" key="2">
    <source>
        <dbReference type="ARBA" id="ARBA00009127"/>
    </source>
</evidence>
<dbReference type="InterPro" id="IPR017996">
    <property type="entry name" value="MRJP/yellow-related"/>
</dbReference>
<reference evidence="6" key="1">
    <citation type="submission" date="2025-05" db="UniProtKB">
        <authorList>
            <consortium name="EnsemblMetazoa"/>
        </authorList>
    </citation>
    <scope>IDENTIFICATION</scope>
</reference>
<dbReference type="Proteomes" id="UP001652700">
    <property type="component" value="Unplaced"/>
</dbReference>
<evidence type="ECO:0000256" key="3">
    <source>
        <dbReference type="ARBA" id="ARBA00022525"/>
    </source>
</evidence>
<keyword evidence="3" id="KW-0964">Secreted</keyword>
<evidence type="ECO:0008006" key="8">
    <source>
        <dbReference type="Google" id="ProtNLM"/>
    </source>
</evidence>